<feature type="transmembrane region" description="Helical" evidence="10">
    <location>
        <begin position="403"/>
        <end position="424"/>
    </location>
</feature>
<dbReference type="InterPro" id="IPR001516">
    <property type="entry name" value="Proton_antipo_N"/>
</dbReference>
<dbReference type="InterPro" id="IPR025383">
    <property type="entry name" value="MrpA_C/MbhD"/>
</dbReference>
<feature type="transmembrane region" description="Helical" evidence="10">
    <location>
        <begin position="196"/>
        <end position="216"/>
    </location>
</feature>
<evidence type="ECO:0000256" key="10">
    <source>
        <dbReference type="SAM" id="Phobius"/>
    </source>
</evidence>
<feature type="transmembrane region" description="Helical" evidence="10">
    <location>
        <begin position="106"/>
        <end position="135"/>
    </location>
</feature>
<evidence type="ECO:0000256" key="3">
    <source>
        <dbReference type="ARBA" id="ARBA00022449"/>
    </source>
</evidence>
<name>A0A7Z0DT34_9ACTN</name>
<dbReference type="GO" id="GO:0006811">
    <property type="term" value="P:monoatomic ion transport"/>
    <property type="evidence" value="ECO:0007669"/>
    <property type="project" value="UniProtKB-KW"/>
</dbReference>
<dbReference type="PRINTS" id="PR01434">
    <property type="entry name" value="NADHDHGNASE5"/>
</dbReference>
<evidence type="ECO:0000256" key="9">
    <source>
        <dbReference type="RuleBase" id="RU000320"/>
    </source>
</evidence>
<protein>
    <submittedName>
        <fullName evidence="16">Multicomponent Na+:H+ antiporter subunit A</fullName>
    </submittedName>
</protein>
<evidence type="ECO:0000256" key="2">
    <source>
        <dbReference type="ARBA" id="ARBA00022448"/>
    </source>
</evidence>
<keyword evidence="6 10" id="KW-1133">Transmembrane helix</keyword>
<feature type="transmembrane region" description="Helical" evidence="10">
    <location>
        <begin position="591"/>
        <end position="609"/>
    </location>
</feature>
<feature type="transmembrane region" description="Helical" evidence="10">
    <location>
        <begin position="223"/>
        <end position="244"/>
    </location>
</feature>
<evidence type="ECO:0000313" key="17">
    <source>
        <dbReference type="Proteomes" id="UP000564496"/>
    </source>
</evidence>
<evidence type="ECO:0000259" key="14">
    <source>
        <dbReference type="Pfam" id="PF13244"/>
    </source>
</evidence>
<evidence type="ECO:0000256" key="4">
    <source>
        <dbReference type="ARBA" id="ARBA00022475"/>
    </source>
</evidence>
<feature type="domain" description="MrpA C-terminal/MbhE" evidence="15">
    <location>
        <begin position="677"/>
        <end position="751"/>
    </location>
</feature>
<dbReference type="Pfam" id="PF04039">
    <property type="entry name" value="MnhB"/>
    <property type="match status" value="1"/>
</dbReference>
<dbReference type="AlphaFoldDB" id="A0A7Z0DT34"/>
<feature type="transmembrane region" description="Helical" evidence="10">
    <location>
        <begin position="561"/>
        <end position="579"/>
    </location>
</feature>
<dbReference type="InterPro" id="IPR001750">
    <property type="entry name" value="ND/Mrp_TM"/>
</dbReference>
<feature type="domain" description="Na+/H+ antiporter MnhB subunit-related protein" evidence="13">
    <location>
        <begin position="778"/>
        <end position="892"/>
    </location>
</feature>
<evidence type="ECO:0000259" key="15">
    <source>
        <dbReference type="Pfam" id="PF20501"/>
    </source>
</evidence>
<dbReference type="RefSeq" id="WP_159901083.1">
    <property type="nucleotide sequence ID" value="NZ_JACBZR010000002.1"/>
</dbReference>
<dbReference type="PANTHER" id="PTHR43373">
    <property type="entry name" value="NA(+)/H(+) ANTIPORTER SUBUNIT"/>
    <property type="match status" value="1"/>
</dbReference>
<feature type="domain" description="NADH-Ubiquinone oxidoreductase (complex I) chain 5 N-terminal" evidence="12">
    <location>
        <begin position="64"/>
        <end position="105"/>
    </location>
</feature>
<comment type="subcellular location">
    <subcellularLocation>
        <location evidence="1">Cell membrane</location>
        <topology evidence="1">Multi-pass membrane protein</topology>
    </subcellularLocation>
    <subcellularLocation>
        <location evidence="9">Membrane</location>
        <topology evidence="9">Multi-pass membrane protein</topology>
    </subcellularLocation>
</comment>
<proteinExistence type="predicted"/>
<feature type="transmembrane region" description="Helical" evidence="10">
    <location>
        <begin position="490"/>
        <end position="513"/>
    </location>
</feature>
<feature type="transmembrane region" description="Helical" evidence="10">
    <location>
        <begin position="445"/>
        <end position="465"/>
    </location>
</feature>
<comment type="caution">
    <text evidence="16">The sequence shown here is derived from an EMBL/GenBank/DDBJ whole genome shotgun (WGS) entry which is preliminary data.</text>
</comment>
<dbReference type="InterPro" id="IPR007182">
    <property type="entry name" value="MnhB"/>
</dbReference>
<dbReference type="InterPro" id="IPR050616">
    <property type="entry name" value="CPA3_Na-H_Antiporter_A"/>
</dbReference>
<keyword evidence="4" id="KW-1003">Cell membrane</keyword>
<dbReference type="PANTHER" id="PTHR43373:SF1">
    <property type="entry name" value="NA(+)_H(+) ANTIPORTER SUBUNIT A"/>
    <property type="match status" value="1"/>
</dbReference>
<evidence type="ECO:0000256" key="8">
    <source>
        <dbReference type="ARBA" id="ARBA00023136"/>
    </source>
</evidence>
<feature type="transmembrane region" description="Helical" evidence="10">
    <location>
        <begin position="614"/>
        <end position="634"/>
    </location>
</feature>
<reference evidence="16 17" key="1">
    <citation type="submission" date="2020-07" db="EMBL/GenBank/DDBJ databases">
        <title>Sequencing the genomes of 1000 actinobacteria strains.</title>
        <authorList>
            <person name="Klenk H.-P."/>
        </authorList>
    </citation>
    <scope>NUCLEOTIDE SEQUENCE [LARGE SCALE GENOMIC DNA]</scope>
    <source>
        <strain evidence="16 17">DSM 26487</strain>
    </source>
</reference>
<dbReference type="InterPro" id="IPR046806">
    <property type="entry name" value="MrpA_C/MbhE"/>
</dbReference>
<dbReference type="Pfam" id="PF20501">
    <property type="entry name" value="MbhE"/>
    <property type="match status" value="1"/>
</dbReference>
<evidence type="ECO:0000259" key="13">
    <source>
        <dbReference type="Pfam" id="PF04039"/>
    </source>
</evidence>
<dbReference type="GO" id="GO:0015297">
    <property type="term" value="F:antiporter activity"/>
    <property type="evidence" value="ECO:0007669"/>
    <property type="project" value="UniProtKB-KW"/>
</dbReference>
<feature type="transmembrane region" description="Helical" evidence="10">
    <location>
        <begin position="364"/>
        <end position="383"/>
    </location>
</feature>
<keyword evidence="7" id="KW-0406">Ion transport</keyword>
<sequence>MLLALSALTVLAVLAPLLARLGLGRELGYVFAAGFAGVAILIAFHVPQILDGGTVETSMDWLPSLGVSFALRLNGLSSLFALMVLGVGALIMAYCPRYLSSHDPHGAIYGLLTLFAAAMLGLVLAADVVLLFVFWEATTYCSFLLLGLAGGRATRPARRALLITAAGGLALLVAVVLLTVVTGSTAISDILADREVILASPLALPIGALIAFAAFTKSAQVPLHFWLPGAMVAMTPVSAFLHAATMVKAGVYLLMLVSPIFSGVPAWSALLVSIGLTSALWGAFMALRQHDLKAILAHSTVSQLGLLVAAIGVGTPIALAAAMLHTIAHALFKATLFMLVGIIDKEAGSRDIRELSGLWRVMPVTATMTALAGLSMAGIVPMLGFVSKEYLFQGIFQADFAPAAGLVAGSIAVAASALTTAYGLRIVYGAFGGSTHQPGLYEPSPAFLAPAAIAALAGLVLGAGIDLLNPLVARAGADVVPGEPLGAFQFWHGLSPEIVMSVIAFSSGLMLFLRRHQVDRLLDRVVVPDAGAAFDRAHAGLIAFGYRVGQPDRAGGTMSHLVRPLGGVVFLAAVGFVTLRNLPPVRPADTVGDWVVVGLFALGVAAAVVARDTLAAVAALGFVGLLMAALFVTAGAPDVALTLVLVEVLTAVVVVWVLRRLPARLPTGDGPRLPWSVLLALACGLAAASATYALTGRRGPSTASSFFLDNAEAATGGTNVVNTILVDFRAMDTLGEAVVLGAVALGLLALLGSTAADDHTPEPPADADHLSAAASVFLQVSARLVVPGAALVAAYLLYVGHDAPGGGFIAALVAGAAAATHQIAHGRLPRWSRPELLVGSGILVSLGTGLLASAKGEAVLAPFKLPGLDAVGVGSALLFDIGVMLMVLGMLTAALDRFAARTHRPESSRVHP</sequence>
<feature type="transmembrane region" description="Helical" evidence="10">
    <location>
        <begin position="29"/>
        <end position="50"/>
    </location>
</feature>
<keyword evidence="17" id="KW-1185">Reference proteome</keyword>
<feature type="transmembrane region" description="Helical" evidence="10">
    <location>
        <begin position="160"/>
        <end position="184"/>
    </location>
</feature>
<keyword evidence="3" id="KW-0050">Antiport</keyword>
<keyword evidence="5 9" id="KW-0812">Transmembrane</keyword>
<dbReference type="Pfam" id="PF00361">
    <property type="entry name" value="Proton_antipo_M"/>
    <property type="match status" value="1"/>
</dbReference>
<feature type="domain" description="MrpA C-terminal/MbhD" evidence="14">
    <location>
        <begin position="599"/>
        <end position="662"/>
    </location>
</feature>
<feature type="transmembrane region" description="Helical" evidence="10">
    <location>
        <begin position="776"/>
        <end position="798"/>
    </location>
</feature>
<feature type="transmembrane region" description="Helical" evidence="10">
    <location>
        <begin position="804"/>
        <end position="824"/>
    </location>
</feature>
<evidence type="ECO:0000259" key="12">
    <source>
        <dbReference type="Pfam" id="PF00662"/>
    </source>
</evidence>
<evidence type="ECO:0000313" key="16">
    <source>
        <dbReference type="EMBL" id="NYI81182.1"/>
    </source>
</evidence>
<feature type="transmembrane region" description="Helical" evidence="10">
    <location>
        <begin position="71"/>
        <end position="94"/>
    </location>
</feature>
<feature type="transmembrane region" description="Helical" evidence="10">
    <location>
        <begin position="874"/>
        <end position="895"/>
    </location>
</feature>
<keyword evidence="8 10" id="KW-0472">Membrane</keyword>
<feature type="transmembrane region" description="Helical" evidence="10">
    <location>
        <begin position="319"/>
        <end position="343"/>
    </location>
</feature>
<evidence type="ECO:0000259" key="11">
    <source>
        <dbReference type="Pfam" id="PF00361"/>
    </source>
</evidence>
<dbReference type="Pfam" id="PF00662">
    <property type="entry name" value="Proton_antipo_N"/>
    <property type="match status" value="1"/>
</dbReference>
<evidence type="ECO:0000256" key="7">
    <source>
        <dbReference type="ARBA" id="ARBA00023065"/>
    </source>
</evidence>
<dbReference type="Proteomes" id="UP000564496">
    <property type="component" value="Unassembled WGS sequence"/>
</dbReference>
<evidence type="ECO:0000256" key="5">
    <source>
        <dbReference type="ARBA" id="ARBA00022692"/>
    </source>
</evidence>
<feature type="transmembrane region" description="Helical" evidence="10">
    <location>
        <begin position="640"/>
        <end position="661"/>
    </location>
</feature>
<feature type="domain" description="NADH:quinone oxidoreductase/Mrp antiporter transmembrane" evidence="11">
    <location>
        <begin position="125"/>
        <end position="402"/>
    </location>
</feature>
<feature type="transmembrane region" description="Helical" evidence="10">
    <location>
        <begin position="264"/>
        <end position="287"/>
    </location>
</feature>
<dbReference type="Pfam" id="PF13244">
    <property type="entry name" value="MbhD"/>
    <property type="match status" value="1"/>
</dbReference>
<gene>
    <name evidence="16" type="ORF">BJ988_005890</name>
</gene>
<feature type="transmembrane region" description="Helical" evidence="10">
    <location>
        <begin position="294"/>
        <end position="313"/>
    </location>
</feature>
<organism evidence="16 17">
    <name type="scientific">Nocardioides panzhihuensis</name>
    <dbReference type="NCBI Taxonomy" id="860243"/>
    <lineage>
        <taxon>Bacteria</taxon>
        <taxon>Bacillati</taxon>
        <taxon>Actinomycetota</taxon>
        <taxon>Actinomycetes</taxon>
        <taxon>Propionibacteriales</taxon>
        <taxon>Nocardioidaceae</taxon>
        <taxon>Nocardioides</taxon>
    </lineage>
</organism>
<keyword evidence="2" id="KW-0813">Transport</keyword>
<evidence type="ECO:0000256" key="6">
    <source>
        <dbReference type="ARBA" id="ARBA00022989"/>
    </source>
</evidence>
<dbReference type="GO" id="GO:0005886">
    <property type="term" value="C:plasma membrane"/>
    <property type="evidence" value="ECO:0007669"/>
    <property type="project" value="UniProtKB-SubCell"/>
</dbReference>
<evidence type="ECO:0000256" key="1">
    <source>
        <dbReference type="ARBA" id="ARBA00004651"/>
    </source>
</evidence>
<accession>A0A7Z0DT34</accession>
<dbReference type="EMBL" id="JACBZR010000002">
    <property type="protein sequence ID" value="NYI81182.1"/>
    <property type="molecule type" value="Genomic_DNA"/>
</dbReference>
<feature type="transmembrane region" description="Helical" evidence="10">
    <location>
        <begin position="737"/>
        <end position="756"/>
    </location>
</feature>